<dbReference type="PANTHER" id="PTHR40114">
    <property type="entry name" value="SLR0698 PROTEIN"/>
    <property type="match status" value="1"/>
</dbReference>
<feature type="domain" description="CYTH" evidence="2">
    <location>
        <begin position="2"/>
        <end position="149"/>
    </location>
</feature>
<feature type="active site" description="Proton acceptor" evidence="1">
    <location>
        <position position="30"/>
    </location>
</feature>
<sequence>MAKEIERKFLVSGKRWRLLADAGESIKQGYLTTMDDRSLRVRVYGDGRACLTLKIGQSALERDEYEFDISPEIAAEMLDQALGTVLEKVRYRVEHKGFVWEIDVYGGRYSGLVVAEVELESAADRPELPDWVGREVTGDFRYSNQAMALSEGAIASFHEPHTQSG</sequence>
<dbReference type="PANTHER" id="PTHR40114:SF1">
    <property type="entry name" value="SLR0698 PROTEIN"/>
    <property type="match status" value="1"/>
</dbReference>
<dbReference type="EMBL" id="OBQD01000003">
    <property type="protein sequence ID" value="SOC36841.1"/>
    <property type="molecule type" value="Genomic_DNA"/>
</dbReference>
<evidence type="ECO:0000259" key="2">
    <source>
        <dbReference type="PROSITE" id="PS51707"/>
    </source>
</evidence>
<evidence type="ECO:0000313" key="4">
    <source>
        <dbReference type="Proteomes" id="UP000219167"/>
    </source>
</evidence>
<dbReference type="OrthoDB" id="9805588at2"/>
<dbReference type="Proteomes" id="UP000219167">
    <property type="component" value="Unassembled WGS sequence"/>
</dbReference>
<keyword evidence="4" id="KW-1185">Reference proteome</keyword>
<dbReference type="InterPro" id="IPR012042">
    <property type="entry name" value="NeuTTM/CthTTM-like"/>
</dbReference>
<dbReference type="SUPFAM" id="SSF55154">
    <property type="entry name" value="CYTH-like phosphatases"/>
    <property type="match status" value="1"/>
</dbReference>
<proteinExistence type="predicted"/>
<name>A0A285U981_9HYPH</name>
<gene>
    <name evidence="3" type="ORF">SAMN05892877_103179</name>
</gene>
<dbReference type="InterPro" id="IPR023577">
    <property type="entry name" value="CYTH_domain"/>
</dbReference>
<evidence type="ECO:0000313" key="3">
    <source>
        <dbReference type="EMBL" id="SOC36841.1"/>
    </source>
</evidence>
<protein>
    <submittedName>
        <fullName evidence="3">CYTH domain-containing protein</fullName>
    </submittedName>
</protein>
<dbReference type="Pfam" id="PF01928">
    <property type="entry name" value="CYTH"/>
    <property type="match status" value="1"/>
</dbReference>
<reference evidence="3 4" key="1">
    <citation type="submission" date="2017-08" db="EMBL/GenBank/DDBJ databases">
        <authorList>
            <person name="de Groot N.N."/>
        </authorList>
    </citation>
    <scope>NUCLEOTIDE SEQUENCE [LARGE SCALE GENOMIC DNA]</scope>
    <source>
        <strain evidence="3 4">JC85</strain>
    </source>
</reference>
<organism evidence="3 4">
    <name type="scientific">Rhizobium subbaraonis</name>
    <dbReference type="NCBI Taxonomy" id="908946"/>
    <lineage>
        <taxon>Bacteria</taxon>
        <taxon>Pseudomonadati</taxon>
        <taxon>Pseudomonadota</taxon>
        <taxon>Alphaproteobacteria</taxon>
        <taxon>Hyphomicrobiales</taxon>
        <taxon>Rhizobiaceae</taxon>
        <taxon>Rhizobium/Agrobacterium group</taxon>
        <taxon>Rhizobium</taxon>
    </lineage>
</organism>
<dbReference type="Gene3D" id="2.40.320.10">
    <property type="entry name" value="Hypothetical Protein Pfu-838710-001"/>
    <property type="match status" value="1"/>
</dbReference>
<accession>A0A285U981</accession>
<dbReference type="CDD" id="cd07891">
    <property type="entry name" value="CYTH-like_CthTTM-like_1"/>
    <property type="match status" value="1"/>
</dbReference>
<dbReference type="PIRSF" id="PIRSF016487">
    <property type="entry name" value="CYTH_UCP016487"/>
    <property type="match status" value="1"/>
</dbReference>
<dbReference type="AlphaFoldDB" id="A0A285U981"/>
<dbReference type="RefSeq" id="WP_097137061.1">
    <property type="nucleotide sequence ID" value="NZ_OBQD01000003.1"/>
</dbReference>
<dbReference type="SMART" id="SM01118">
    <property type="entry name" value="CYTH"/>
    <property type="match status" value="1"/>
</dbReference>
<dbReference type="PROSITE" id="PS51707">
    <property type="entry name" value="CYTH"/>
    <property type="match status" value="1"/>
</dbReference>
<dbReference type="InterPro" id="IPR033469">
    <property type="entry name" value="CYTH-like_dom_sf"/>
</dbReference>
<evidence type="ECO:0000256" key="1">
    <source>
        <dbReference type="PIRSR" id="PIRSR016487-1"/>
    </source>
</evidence>